<feature type="transmembrane region" description="Helical" evidence="7">
    <location>
        <begin position="7"/>
        <end position="28"/>
    </location>
</feature>
<evidence type="ECO:0000256" key="6">
    <source>
        <dbReference type="RuleBase" id="RU000363"/>
    </source>
</evidence>
<gene>
    <name evidence="8" type="ORF">Adt_41344</name>
</gene>
<proteinExistence type="inferred from homology"/>
<name>A0ABD1PNK5_9LAMI</name>
<dbReference type="PRINTS" id="PR00080">
    <property type="entry name" value="SDRFAMILY"/>
</dbReference>
<keyword evidence="9" id="KW-1185">Reference proteome</keyword>
<dbReference type="InterPro" id="IPR020904">
    <property type="entry name" value="Sc_DH/Rdtase_CS"/>
</dbReference>
<dbReference type="Gene3D" id="3.40.50.720">
    <property type="entry name" value="NAD(P)-binding Rossmann-like Domain"/>
    <property type="match status" value="1"/>
</dbReference>
<keyword evidence="3" id="KW-0521">NADP</keyword>
<accession>A0ABD1PNK5</accession>
<dbReference type="PROSITE" id="PS00061">
    <property type="entry name" value="ADH_SHORT"/>
    <property type="match status" value="1"/>
</dbReference>
<reference evidence="9" key="1">
    <citation type="submission" date="2024-07" db="EMBL/GenBank/DDBJ databases">
        <title>Two chromosome-level genome assemblies of Korean endemic species Abeliophyllum distichum and Forsythia ovata (Oleaceae).</title>
        <authorList>
            <person name="Jang H."/>
        </authorList>
    </citation>
    <scope>NUCLEOTIDE SEQUENCE [LARGE SCALE GENOMIC DNA]</scope>
</reference>
<keyword evidence="4" id="KW-0735">Signal-anchor</keyword>
<evidence type="ECO:0000313" key="8">
    <source>
        <dbReference type="EMBL" id="KAL2465493.1"/>
    </source>
</evidence>
<evidence type="ECO:0000256" key="7">
    <source>
        <dbReference type="SAM" id="Phobius"/>
    </source>
</evidence>
<evidence type="ECO:0000256" key="5">
    <source>
        <dbReference type="ARBA" id="ARBA00023002"/>
    </source>
</evidence>
<sequence>MDLINKLLDIFVPNFFIHALFSFFPVYACFKICQYILRAIFSENVAGKVVLIAGASSGIGEHLAYEYARRGAYLVLAARREKSLKEVAERAYWLGSPDVITVPTDISKVQDSKRLIREAINHFGRLDHLVNVAGVTPVTMFEDCSPTEIRNLAPSMDINFWGYVYVTYFAASHLRKTKGKIVVIASSASWLNAPRLSFYGASKAAVISFYETLRVEFASEIGITIVTPGLIESEMTKGKFLTKEGTMVVDQEMRDVVISAVPIETAERCAKAIVDSACRGDEYLVEPFWFLSTFYYKMFLPEVIEWFNRWFFLTEPGTPPGEAISKKILDFPGLKKILYPDSLLSPEIKVD</sequence>
<dbReference type="InterPro" id="IPR002347">
    <property type="entry name" value="SDR_fam"/>
</dbReference>
<dbReference type="PRINTS" id="PR00081">
    <property type="entry name" value="GDHRDH"/>
</dbReference>
<evidence type="ECO:0000256" key="3">
    <source>
        <dbReference type="ARBA" id="ARBA00022857"/>
    </source>
</evidence>
<evidence type="ECO:0000256" key="4">
    <source>
        <dbReference type="ARBA" id="ARBA00022968"/>
    </source>
</evidence>
<organism evidence="8 9">
    <name type="scientific">Abeliophyllum distichum</name>
    <dbReference type="NCBI Taxonomy" id="126358"/>
    <lineage>
        <taxon>Eukaryota</taxon>
        <taxon>Viridiplantae</taxon>
        <taxon>Streptophyta</taxon>
        <taxon>Embryophyta</taxon>
        <taxon>Tracheophyta</taxon>
        <taxon>Spermatophyta</taxon>
        <taxon>Magnoliopsida</taxon>
        <taxon>eudicotyledons</taxon>
        <taxon>Gunneridae</taxon>
        <taxon>Pentapetalae</taxon>
        <taxon>asterids</taxon>
        <taxon>lamiids</taxon>
        <taxon>Lamiales</taxon>
        <taxon>Oleaceae</taxon>
        <taxon>Forsythieae</taxon>
        <taxon>Abeliophyllum</taxon>
    </lineage>
</organism>
<keyword evidence="5" id="KW-0560">Oxidoreductase</keyword>
<evidence type="ECO:0000256" key="2">
    <source>
        <dbReference type="ARBA" id="ARBA00006484"/>
    </source>
</evidence>
<dbReference type="GO" id="GO:0016020">
    <property type="term" value="C:membrane"/>
    <property type="evidence" value="ECO:0007669"/>
    <property type="project" value="UniProtKB-SubCell"/>
</dbReference>
<dbReference type="InterPro" id="IPR036291">
    <property type="entry name" value="NAD(P)-bd_dom_sf"/>
</dbReference>
<comment type="similarity">
    <text evidence="2 6">Belongs to the short-chain dehydrogenases/reductases (SDR) family.</text>
</comment>
<dbReference type="Pfam" id="PF00106">
    <property type="entry name" value="adh_short"/>
    <property type="match status" value="1"/>
</dbReference>
<keyword evidence="7" id="KW-1133">Transmembrane helix</keyword>
<dbReference type="PANTHER" id="PTHR43391:SF76">
    <property type="entry name" value="11-BETA-HYDROXYSTEROID DEHYDROGENASE-LIKE 2-RELATED"/>
    <property type="match status" value="1"/>
</dbReference>
<comment type="subcellular location">
    <subcellularLocation>
        <location evidence="1">Membrane</location>
        <topology evidence="1">Single-pass type II membrane protein</topology>
    </subcellularLocation>
</comment>
<evidence type="ECO:0000256" key="1">
    <source>
        <dbReference type="ARBA" id="ARBA00004606"/>
    </source>
</evidence>
<evidence type="ECO:0000313" key="9">
    <source>
        <dbReference type="Proteomes" id="UP001604336"/>
    </source>
</evidence>
<comment type="caution">
    <text evidence="8">The sequence shown here is derived from an EMBL/GenBank/DDBJ whole genome shotgun (WGS) entry which is preliminary data.</text>
</comment>
<protein>
    <submittedName>
        <fullName evidence="8">11-beta-hydroxysteroid dehydrogenase 1A</fullName>
    </submittedName>
</protein>
<dbReference type="PANTHER" id="PTHR43391">
    <property type="entry name" value="RETINOL DEHYDROGENASE-RELATED"/>
    <property type="match status" value="1"/>
</dbReference>
<keyword evidence="7" id="KW-0472">Membrane</keyword>
<dbReference type="GO" id="GO:0016491">
    <property type="term" value="F:oxidoreductase activity"/>
    <property type="evidence" value="ECO:0007669"/>
    <property type="project" value="UniProtKB-KW"/>
</dbReference>
<dbReference type="AlphaFoldDB" id="A0ABD1PNK5"/>
<keyword evidence="7" id="KW-0812">Transmembrane</keyword>
<dbReference type="SUPFAM" id="SSF51735">
    <property type="entry name" value="NAD(P)-binding Rossmann-fold domains"/>
    <property type="match status" value="1"/>
</dbReference>
<dbReference type="Proteomes" id="UP001604336">
    <property type="component" value="Unassembled WGS sequence"/>
</dbReference>
<dbReference type="EMBL" id="JBFOLK010000013">
    <property type="protein sequence ID" value="KAL2465493.1"/>
    <property type="molecule type" value="Genomic_DNA"/>
</dbReference>